<proteinExistence type="predicted"/>
<dbReference type="InterPro" id="IPR002919">
    <property type="entry name" value="TIL_dom"/>
</dbReference>
<evidence type="ECO:0000259" key="5">
    <source>
        <dbReference type="Pfam" id="PF01826"/>
    </source>
</evidence>
<dbReference type="Proteomes" id="UP000095287">
    <property type="component" value="Unplaced"/>
</dbReference>
<dbReference type="CDD" id="cd19941">
    <property type="entry name" value="TIL"/>
    <property type="match status" value="2"/>
</dbReference>
<dbReference type="AlphaFoldDB" id="A0A1I7YU42"/>
<feature type="signal peptide" evidence="4">
    <location>
        <begin position="1"/>
        <end position="17"/>
    </location>
</feature>
<evidence type="ECO:0000256" key="2">
    <source>
        <dbReference type="ARBA" id="ARBA00022900"/>
    </source>
</evidence>
<keyword evidence="1" id="KW-0646">Protease inhibitor</keyword>
<dbReference type="PANTHER" id="PTHR23259:SF70">
    <property type="entry name" value="ACCESSORY GLAND PROTEIN ACP62F-RELATED"/>
    <property type="match status" value="1"/>
</dbReference>
<protein>
    <submittedName>
        <fullName evidence="7">TIL domain-containing protein</fullName>
    </submittedName>
</protein>
<reference evidence="7" key="1">
    <citation type="submission" date="2016-11" db="UniProtKB">
        <authorList>
            <consortium name="WormBaseParasite"/>
        </authorList>
    </citation>
    <scope>IDENTIFICATION</scope>
</reference>
<dbReference type="WBParaSite" id="L893_g19762.t1">
    <property type="protein sequence ID" value="L893_g19762.t1"/>
    <property type="gene ID" value="L893_g19762"/>
</dbReference>
<keyword evidence="2" id="KW-0722">Serine protease inhibitor</keyword>
<feature type="domain" description="TIL" evidence="5">
    <location>
        <begin position="105"/>
        <end position="161"/>
    </location>
</feature>
<dbReference type="SUPFAM" id="SSF57567">
    <property type="entry name" value="Serine protease inhibitors"/>
    <property type="match status" value="2"/>
</dbReference>
<sequence length="168" mass="18835">MRSFFVVLALALALVSAQSLEEKQCGKNEYFSTSTCNICDPPCSNPGHYVCPLICYPPKCMCKEGFCRDSNNRCVTPPQTLRMFSSLRNVEQLKKIPQTKEEPKCGQNEHFSASACNACDPTCFGRGRPAICPAMCYPPKCMCNKGFYRDPMNRCVAPQQCPLMLPYF</sequence>
<evidence type="ECO:0000313" key="7">
    <source>
        <dbReference type="WBParaSite" id="L893_g19762.t1"/>
    </source>
</evidence>
<keyword evidence="3" id="KW-1015">Disulfide bond</keyword>
<evidence type="ECO:0000256" key="3">
    <source>
        <dbReference type="ARBA" id="ARBA00023157"/>
    </source>
</evidence>
<name>A0A1I7YU42_9BILA</name>
<dbReference type="InterPro" id="IPR036084">
    <property type="entry name" value="Ser_inhib-like_sf"/>
</dbReference>
<organism evidence="6 7">
    <name type="scientific">Steinernema glaseri</name>
    <dbReference type="NCBI Taxonomy" id="37863"/>
    <lineage>
        <taxon>Eukaryota</taxon>
        <taxon>Metazoa</taxon>
        <taxon>Ecdysozoa</taxon>
        <taxon>Nematoda</taxon>
        <taxon>Chromadorea</taxon>
        <taxon>Rhabditida</taxon>
        <taxon>Tylenchina</taxon>
        <taxon>Panagrolaimomorpha</taxon>
        <taxon>Strongyloidoidea</taxon>
        <taxon>Steinernematidae</taxon>
        <taxon>Steinernema</taxon>
    </lineage>
</organism>
<dbReference type="GO" id="GO:0004867">
    <property type="term" value="F:serine-type endopeptidase inhibitor activity"/>
    <property type="evidence" value="ECO:0007669"/>
    <property type="project" value="UniProtKB-KW"/>
</dbReference>
<keyword evidence="6" id="KW-1185">Reference proteome</keyword>
<accession>A0A1I7YU42</accession>
<feature type="chain" id="PRO_5009312586" evidence="4">
    <location>
        <begin position="18"/>
        <end position="168"/>
    </location>
</feature>
<evidence type="ECO:0000256" key="4">
    <source>
        <dbReference type="SAM" id="SignalP"/>
    </source>
</evidence>
<dbReference type="InterPro" id="IPR051368">
    <property type="entry name" value="SerProtInhib-TIL_Domain"/>
</dbReference>
<dbReference type="Pfam" id="PF01826">
    <property type="entry name" value="TIL"/>
    <property type="match status" value="1"/>
</dbReference>
<dbReference type="Gene3D" id="2.10.25.10">
    <property type="entry name" value="Laminin"/>
    <property type="match status" value="2"/>
</dbReference>
<evidence type="ECO:0000256" key="1">
    <source>
        <dbReference type="ARBA" id="ARBA00022690"/>
    </source>
</evidence>
<keyword evidence="4" id="KW-0732">Signal</keyword>
<dbReference type="PANTHER" id="PTHR23259">
    <property type="entry name" value="RIDDLE"/>
    <property type="match status" value="1"/>
</dbReference>
<evidence type="ECO:0000313" key="6">
    <source>
        <dbReference type="Proteomes" id="UP000095287"/>
    </source>
</evidence>